<accession>A0ABU0JMM7</accession>
<dbReference type="RefSeq" id="WP_307284575.1">
    <property type="nucleotide sequence ID" value="NZ_JAUSVX010000024.1"/>
</dbReference>
<evidence type="ECO:0000313" key="2">
    <source>
        <dbReference type="EMBL" id="MDQ0474643.1"/>
    </source>
</evidence>
<reference evidence="2 3" key="1">
    <citation type="submission" date="2023-07" db="EMBL/GenBank/DDBJ databases">
        <title>Genomic Encyclopedia of Type Strains, Phase IV (KMG-IV): sequencing the most valuable type-strain genomes for metagenomic binning, comparative biology and taxonomic classification.</title>
        <authorList>
            <person name="Goeker M."/>
        </authorList>
    </citation>
    <scope>NUCLEOTIDE SEQUENCE [LARGE SCALE GENOMIC DNA]</scope>
    <source>
        <strain evidence="2 3">DSM 19619</strain>
    </source>
</reference>
<sequence length="65" mass="6764">MSSSNAKETPDTDQTGRTAGAGGSGTAGSRPEAEKTKAHEDALLDEALKESFPASDPITPQDFER</sequence>
<comment type="caution">
    <text evidence="2">The sequence shown here is derived from an EMBL/GenBank/DDBJ whole genome shotgun (WGS) entry which is preliminary data.</text>
</comment>
<evidence type="ECO:0000313" key="3">
    <source>
        <dbReference type="Proteomes" id="UP001242480"/>
    </source>
</evidence>
<protein>
    <submittedName>
        <fullName evidence="2">Uncharacterized protein</fullName>
    </submittedName>
</protein>
<name>A0ABU0JMM7_9HYPH</name>
<feature type="region of interest" description="Disordered" evidence="1">
    <location>
        <begin position="1"/>
        <end position="65"/>
    </location>
</feature>
<feature type="compositionally biased region" description="Basic and acidic residues" evidence="1">
    <location>
        <begin position="31"/>
        <end position="49"/>
    </location>
</feature>
<evidence type="ECO:0000256" key="1">
    <source>
        <dbReference type="SAM" id="MobiDB-lite"/>
    </source>
</evidence>
<dbReference type="EMBL" id="JAUSVX010000024">
    <property type="protein sequence ID" value="MDQ0474643.1"/>
    <property type="molecule type" value="Genomic_DNA"/>
</dbReference>
<organism evidence="2 3">
    <name type="scientific">Labrys wisconsinensis</name>
    <dbReference type="NCBI Taxonomy" id="425677"/>
    <lineage>
        <taxon>Bacteria</taxon>
        <taxon>Pseudomonadati</taxon>
        <taxon>Pseudomonadota</taxon>
        <taxon>Alphaproteobacteria</taxon>
        <taxon>Hyphomicrobiales</taxon>
        <taxon>Xanthobacteraceae</taxon>
        <taxon>Labrys</taxon>
    </lineage>
</organism>
<keyword evidence="3" id="KW-1185">Reference proteome</keyword>
<dbReference type="Proteomes" id="UP001242480">
    <property type="component" value="Unassembled WGS sequence"/>
</dbReference>
<proteinExistence type="predicted"/>
<gene>
    <name evidence="2" type="ORF">QO011_007684</name>
</gene>